<keyword evidence="1" id="KW-0472">Membrane</keyword>
<feature type="transmembrane region" description="Helical" evidence="1">
    <location>
        <begin position="184"/>
        <end position="204"/>
    </location>
</feature>
<proteinExistence type="predicted"/>
<dbReference type="EMBL" id="LCAG01000022">
    <property type="protein sequence ID" value="KKR86069.1"/>
    <property type="molecule type" value="Genomic_DNA"/>
</dbReference>
<feature type="transmembrane region" description="Helical" evidence="1">
    <location>
        <begin position="282"/>
        <end position="299"/>
    </location>
</feature>
<keyword evidence="1" id="KW-1133">Transmembrane helix</keyword>
<gene>
    <name evidence="2" type="ORF">UU34_C0022G0004</name>
</gene>
<feature type="transmembrane region" description="Helical" evidence="1">
    <location>
        <begin position="92"/>
        <end position="111"/>
    </location>
</feature>
<accession>A0A0G0UAQ2</accession>
<evidence type="ECO:0000313" key="3">
    <source>
        <dbReference type="Proteomes" id="UP000034854"/>
    </source>
</evidence>
<feature type="transmembrane region" description="Helical" evidence="1">
    <location>
        <begin position="400"/>
        <end position="421"/>
    </location>
</feature>
<feature type="transmembrane region" description="Helical" evidence="1">
    <location>
        <begin position="305"/>
        <end position="321"/>
    </location>
</feature>
<feature type="transmembrane region" description="Helical" evidence="1">
    <location>
        <begin position="433"/>
        <end position="449"/>
    </location>
</feature>
<feature type="transmembrane region" description="Helical" evidence="1">
    <location>
        <begin position="63"/>
        <end position="80"/>
    </location>
</feature>
<dbReference type="AlphaFoldDB" id="A0A0G0UAQ2"/>
<feature type="transmembrane region" description="Helical" evidence="1">
    <location>
        <begin position="523"/>
        <end position="541"/>
    </location>
</feature>
<feature type="transmembrane region" description="Helical" evidence="1">
    <location>
        <begin position="256"/>
        <end position="275"/>
    </location>
</feature>
<feature type="transmembrane region" description="Helical" evidence="1">
    <location>
        <begin position="38"/>
        <end position="57"/>
    </location>
</feature>
<reference evidence="2 3" key="1">
    <citation type="journal article" date="2015" name="Nature">
        <title>rRNA introns, odd ribosomes, and small enigmatic genomes across a large radiation of phyla.</title>
        <authorList>
            <person name="Brown C.T."/>
            <person name="Hug L.A."/>
            <person name="Thomas B.C."/>
            <person name="Sharon I."/>
            <person name="Castelle C.J."/>
            <person name="Singh A."/>
            <person name="Wilkins M.J."/>
            <person name="Williams K.H."/>
            <person name="Banfield J.F."/>
        </authorList>
    </citation>
    <scope>NUCLEOTIDE SEQUENCE [LARGE SCALE GENOMIC DNA]</scope>
</reference>
<name>A0A0G0UAQ2_9BACT</name>
<sequence length="679" mass="78150">MNLIPQFLFLAIFSLMAFYLPGKIFLEKFKIKFDSLERLVIFPIIGIFIFTIISIIIRIFQLPFTVIYILLVPITFQYFTKFRWNLHGLPKIKPYFVILTLVLLLGAISQLRFNFFSFSKTSAEITFFSFHDSAFHLSVIGELKNHFPPQHPTFANEALKNYHYLPDFLLAGINSSIPVDKLDLYFRLAPFFASAYFGLAAYMVASQFLKNKAFRILAVILTYFSGSFAFLIPVFNKGADWNAASFMLDQPFDLSFNPQNLLAFAIFLVGFYFVIKYSKLDKIIYLIVAGLIYATFFGFKSYLSALGVTAILAVCLHLLVFKKKTEVVKASLITISIFFISFFLLIDSTKNSIHFSPGWTLKRMVEDPDRLNMASLTILEQHYLEKNNYLRVAQINIREAATYIFGNLGTRILGFIFILTFLKKFRKLSADKIFIIAVVLGSLFIPIFFNQGGSTYNIIQFGPYALILTSIFSATALEKIYIRLAENRKNTYFSSYAHVNLKKNSSLKAGEVYEKLNFIKQKTLFIVIILVFLALSIPVNIKTFIERLDTEKFEVTNSELDVLQYLKEKTNKNSIILVYPTKKNLSFSYVSALSERRVFLSDTVQVELTSLDFETRYKDLVQFFETNELKNAKDFLEKNKIAYIYLTAEDKRATEDNVFFLGLESIINNDSVSLYKVNN</sequence>
<evidence type="ECO:0008006" key="4">
    <source>
        <dbReference type="Google" id="ProtNLM"/>
    </source>
</evidence>
<evidence type="ECO:0000313" key="2">
    <source>
        <dbReference type="EMBL" id="KKR86069.1"/>
    </source>
</evidence>
<evidence type="ECO:0000256" key="1">
    <source>
        <dbReference type="SAM" id="Phobius"/>
    </source>
</evidence>
<protein>
    <recommendedName>
        <fullName evidence="4">Glycosyltransferase RgtA/B/C/D-like domain-containing protein</fullName>
    </recommendedName>
</protein>
<organism evidence="2 3">
    <name type="scientific">Candidatus Curtissbacteria bacterium GW2011_GWA1_41_11</name>
    <dbReference type="NCBI Taxonomy" id="1618409"/>
    <lineage>
        <taxon>Bacteria</taxon>
        <taxon>Candidatus Curtissiibacteriota</taxon>
    </lineage>
</organism>
<feature type="transmembrane region" description="Helical" evidence="1">
    <location>
        <begin position="461"/>
        <end position="482"/>
    </location>
</feature>
<feature type="transmembrane region" description="Helical" evidence="1">
    <location>
        <begin position="216"/>
        <end position="236"/>
    </location>
</feature>
<comment type="caution">
    <text evidence="2">The sequence shown here is derived from an EMBL/GenBank/DDBJ whole genome shotgun (WGS) entry which is preliminary data.</text>
</comment>
<dbReference type="Proteomes" id="UP000034854">
    <property type="component" value="Unassembled WGS sequence"/>
</dbReference>
<keyword evidence="1" id="KW-0812">Transmembrane</keyword>
<feature type="transmembrane region" description="Helical" evidence="1">
    <location>
        <begin position="328"/>
        <end position="346"/>
    </location>
</feature>
<feature type="transmembrane region" description="Helical" evidence="1">
    <location>
        <begin position="6"/>
        <end position="26"/>
    </location>
</feature>